<reference evidence="4 5" key="1">
    <citation type="submission" date="2017-08" db="EMBL/GenBank/DDBJ databases">
        <title>USMARCv1.0.</title>
        <authorList>
            <person name="Hannum G.I."/>
            <person name="Koren S."/>
            <person name="Schroeder S.G."/>
            <person name="Chin S.C."/>
            <person name="Nonneman D.J."/>
            <person name="Becker S.A."/>
            <person name="Rosen B.D."/>
            <person name="Bickhart D.M."/>
            <person name="Putnam N.H."/>
            <person name="Green R.E."/>
            <person name="Tuggle C.K."/>
            <person name="Liu H."/>
            <person name="Rohrer G.A."/>
            <person name="Warr A."/>
            <person name="Hall R."/>
            <person name="Kim K."/>
            <person name="Hume D.A."/>
            <person name="Talbot R."/>
            <person name="Chow W."/>
            <person name="Howe K."/>
            <person name="Schwartz A.S."/>
            <person name="Watson M."/>
            <person name="Archibald A.L."/>
            <person name="Phillippy A.M."/>
            <person name="Smith T.P.L."/>
        </authorList>
    </citation>
    <scope>NUCLEOTIDE SEQUENCE [LARGE SCALE GENOMIC DNA]</scope>
</reference>
<dbReference type="SUPFAM" id="SSF56219">
    <property type="entry name" value="DNase I-like"/>
    <property type="match status" value="1"/>
</dbReference>
<dbReference type="Gene3D" id="3.60.10.10">
    <property type="entry name" value="Endonuclease/exonuclease/phosphatase"/>
    <property type="match status" value="1"/>
</dbReference>
<evidence type="ECO:0000313" key="5">
    <source>
        <dbReference type="Proteomes" id="UP000314985"/>
    </source>
</evidence>
<dbReference type="SUPFAM" id="SSF56672">
    <property type="entry name" value="DNA/RNA polymerases"/>
    <property type="match status" value="1"/>
</dbReference>
<dbReference type="InterPro" id="IPR000477">
    <property type="entry name" value="RT_dom"/>
</dbReference>
<dbReference type="CDD" id="cd01650">
    <property type="entry name" value="RT_nLTR_like"/>
    <property type="match status" value="1"/>
</dbReference>
<feature type="region of interest" description="Disordered" evidence="2">
    <location>
        <begin position="697"/>
        <end position="720"/>
    </location>
</feature>
<proteinExistence type="predicted"/>
<dbReference type="Pfam" id="PF00078">
    <property type="entry name" value="RVT_1"/>
    <property type="match status" value="1"/>
</dbReference>
<protein>
    <recommendedName>
        <fullName evidence="1">RNA-directed DNA polymerase</fullName>
        <ecNumber evidence="1">2.7.7.49</ecNumber>
    </recommendedName>
</protein>
<evidence type="ECO:0000313" key="4">
    <source>
        <dbReference type="Ensembl" id="ENSSSCP00070026360.1"/>
    </source>
</evidence>
<evidence type="ECO:0000259" key="3">
    <source>
        <dbReference type="PROSITE" id="PS50878"/>
    </source>
</evidence>
<dbReference type="GO" id="GO:0003964">
    <property type="term" value="F:RNA-directed DNA polymerase activity"/>
    <property type="evidence" value="ECO:0007669"/>
    <property type="project" value="UniProtKB-EC"/>
</dbReference>
<dbReference type="InterPro" id="IPR036691">
    <property type="entry name" value="Endo/exonu/phosph_ase_sf"/>
</dbReference>
<organism evidence="4 5">
    <name type="scientific">Sus scrofa</name>
    <name type="common">Pig</name>
    <dbReference type="NCBI Taxonomy" id="9823"/>
    <lineage>
        <taxon>Eukaryota</taxon>
        <taxon>Metazoa</taxon>
        <taxon>Chordata</taxon>
        <taxon>Craniata</taxon>
        <taxon>Vertebrata</taxon>
        <taxon>Euteleostomi</taxon>
        <taxon>Mammalia</taxon>
        <taxon>Eutheria</taxon>
        <taxon>Laurasiatheria</taxon>
        <taxon>Artiodactyla</taxon>
        <taxon>Suina</taxon>
        <taxon>Suidae</taxon>
        <taxon>Sus</taxon>
    </lineage>
</organism>
<dbReference type="InterPro" id="IPR043502">
    <property type="entry name" value="DNA/RNA_pol_sf"/>
</dbReference>
<dbReference type="EC" id="2.7.7.49" evidence="1"/>
<sequence>MDRSSRQKTNKATEILKETIEKLDLIDIFRTLHPKKAEYTFFSNAHGTFSRIDHILGHKANLNKFRSIEIISSIFSDHNAMKLEINHGKSKEKKPTPWRLNNMLLKNQWLNEEIKKEIKNYLETNDNEDTTSQNLWDAEKAVLRGKFIAIQAFLKKEERSQMDNLTLHLNELEKEEQKSPQVSRRKEIIKIKEEINKIETQKTIEKINETKSWFFEKVNKIDKPLARLTKKRRERTQITKIINEKGEITTDTAEIQKTIREDYEQLYGNKFDNLEEMDNFLESYSLPKLNQVETDQLNRPITRNEIEEVIKSLPTNKSPGPDGFTGEFYQTYKEELVPILLKLFQKVEEEGILPKTFYEATITLIPKPDRDTTKKENYRPISLMNIDAKILNKILANRIQQHIKKIIHHDQVGFIPGSQGWFNIRKSISIIHHINKKKVKNHMIISIDAEKAYDKVQHPFMIKTLTKVGIEGTFLNIIKAIYEKPTANIILNGETLKAFSLKSGTRQGCPLSPLLFNIVLEVLATAIRQTKEIKGIHIGREEIKLSLYADDMILYIENPKDSTPKLLELINKLSKVAGYKINIQKSVAFLYTNNEILEKEYKNIIPFKIAPQKIKYLGIHLTKEVKDLYAENYKTLIKEIKDVKKGKDIPCSWIGKNQYCENGHTTQSNLQIQCNPYQITHDIVHRTRTNNPNIHMEQQKTQNRQSNPEKQKPSRRHNSPRLQEILQSHSHQNSVVLVSKQTDRPMEQKRESEINPDTYGQLIFDKGGKNIKWDKESLFSKHCWETWTAACKAMKLEHTLTPCTKINSKWLKDLNIRQDTIKLLEENIGKTLSDINIMNIFSGQSPKAIEIRAKINPWDLIKLKSFCTAKETQKKTKRQLTEWEKTVSNDATNKGLISRIYKQLIQPNSKKANQSMEKWAKDLNRSPKKIYRWPTNT</sequence>
<dbReference type="PROSITE" id="PS50878">
    <property type="entry name" value="RT_POL"/>
    <property type="match status" value="1"/>
</dbReference>
<dbReference type="Proteomes" id="UP000314985">
    <property type="component" value="Chromosome 9"/>
</dbReference>
<dbReference type="PANTHER" id="PTHR19446">
    <property type="entry name" value="REVERSE TRANSCRIPTASES"/>
    <property type="match status" value="1"/>
</dbReference>
<reference evidence="4" key="2">
    <citation type="submission" date="2025-08" db="UniProtKB">
        <authorList>
            <consortium name="Ensembl"/>
        </authorList>
    </citation>
    <scope>IDENTIFICATION</scope>
</reference>
<evidence type="ECO:0000256" key="1">
    <source>
        <dbReference type="ARBA" id="ARBA00012493"/>
    </source>
</evidence>
<evidence type="ECO:0000256" key="2">
    <source>
        <dbReference type="SAM" id="MobiDB-lite"/>
    </source>
</evidence>
<accession>A0A4X1UE45</accession>
<feature type="domain" description="Reverse transcriptase" evidence="3">
    <location>
        <begin position="346"/>
        <end position="621"/>
    </location>
</feature>
<dbReference type="AlphaFoldDB" id="A0A4X1UE45"/>
<name>A0A4X1UE45_PIG</name>
<dbReference type="Ensembl" id="ENSSSCT00070031619.1">
    <property type="protein sequence ID" value="ENSSSCP00070026360.1"/>
    <property type="gene ID" value="ENSSSCG00070016106.1"/>
</dbReference>